<dbReference type="GO" id="GO:0003700">
    <property type="term" value="F:DNA-binding transcription factor activity"/>
    <property type="evidence" value="ECO:0007669"/>
    <property type="project" value="InterPro"/>
</dbReference>
<keyword evidence="4" id="KW-0804">Transcription</keyword>
<sequence length="329" mass="36414">MNRGHVVYMRDCPRKVVTFMNTRFVETFILLAHVGSVRQVAKQMHTTPGAISMRVRKLEAELGIVLFNWDHKTLQITPQGASLLPHAERLVEATQAFQRAASSPAKEQGRIRIAVIETVVHTFLPDFMKLMSRTMPDVTIDLSVELTSNSKEQLMRREVDLIIRVIADDGDNPFAITKPIAELPIHWVARPRAVPTRDMVRKVLSKQMLTQMRGSAPYESAVTIAQQLASEHGVLASELRISGSPSLAALVSLVKEGVGVAIMPGILVKNSLQHGELQELPLPSPPSFKIATSHMKNAPALVSGVADIVHKVCRTYCKRQGEHWIISHG</sequence>
<keyword evidence="3" id="KW-0238">DNA-binding</keyword>
<keyword evidence="2" id="KW-0805">Transcription regulation</keyword>
<dbReference type="Pfam" id="PF00126">
    <property type="entry name" value="HTH_1"/>
    <property type="match status" value="1"/>
</dbReference>
<dbReference type="InterPro" id="IPR005119">
    <property type="entry name" value="LysR_subst-bd"/>
</dbReference>
<dbReference type="AlphaFoldDB" id="A0A3M4VV35"/>
<dbReference type="EMBL" id="RBRY01000104">
    <property type="protein sequence ID" value="RMR55688.1"/>
    <property type="molecule type" value="Genomic_DNA"/>
</dbReference>
<accession>A0A3M4VV35</accession>
<reference evidence="6 7" key="1">
    <citation type="submission" date="2018-08" db="EMBL/GenBank/DDBJ databases">
        <title>Recombination of ecologically and evolutionarily significant loci maintains genetic cohesion in the Pseudomonas syringae species complex.</title>
        <authorList>
            <person name="Dillon M."/>
            <person name="Thakur S."/>
            <person name="Almeida R.N.D."/>
            <person name="Weir B.S."/>
            <person name="Guttman D.S."/>
        </authorList>
    </citation>
    <scope>NUCLEOTIDE SEQUENCE [LARGE SCALE GENOMIC DNA]</scope>
    <source>
        <strain evidence="6 7">ICMP 6917</strain>
    </source>
</reference>
<evidence type="ECO:0000256" key="3">
    <source>
        <dbReference type="ARBA" id="ARBA00023125"/>
    </source>
</evidence>
<proteinExistence type="inferred from homology"/>
<evidence type="ECO:0000256" key="4">
    <source>
        <dbReference type="ARBA" id="ARBA00023163"/>
    </source>
</evidence>
<dbReference type="PROSITE" id="PS50931">
    <property type="entry name" value="HTH_LYSR"/>
    <property type="match status" value="1"/>
</dbReference>
<evidence type="ECO:0000259" key="5">
    <source>
        <dbReference type="PROSITE" id="PS50931"/>
    </source>
</evidence>
<dbReference type="Gene3D" id="1.10.10.10">
    <property type="entry name" value="Winged helix-like DNA-binding domain superfamily/Winged helix DNA-binding domain"/>
    <property type="match status" value="1"/>
</dbReference>
<evidence type="ECO:0000256" key="1">
    <source>
        <dbReference type="ARBA" id="ARBA00009437"/>
    </source>
</evidence>
<dbReference type="PANTHER" id="PTHR30126">
    <property type="entry name" value="HTH-TYPE TRANSCRIPTIONAL REGULATOR"/>
    <property type="match status" value="1"/>
</dbReference>
<dbReference type="GO" id="GO:0000976">
    <property type="term" value="F:transcription cis-regulatory region binding"/>
    <property type="evidence" value="ECO:0007669"/>
    <property type="project" value="TreeGrafter"/>
</dbReference>
<dbReference type="InterPro" id="IPR036388">
    <property type="entry name" value="WH-like_DNA-bd_sf"/>
</dbReference>
<protein>
    <submittedName>
        <fullName evidence="6">LysR family transcriptional regulator</fullName>
    </submittedName>
</protein>
<feature type="domain" description="HTH lysR-type" evidence="5">
    <location>
        <begin position="20"/>
        <end position="77"/>
    </location>
</feature>
<evidence type="ECO:0000313" key="7">
    <source>
        <dbReference type="Proteomes" id="UP000278332"/>
    </source>
</evidence>
<comment type="caution">
    <text evidence="6">The sequence shown here is derived from an EMBL/GenBank/DDBJ whole genome shotgun (WGS) entry which is preliminary data.</text>
</comment>
<dbReference type="InterPro" id="IPR036390">
    <property type="entry name" value="WH_DNA-bd_sf"/>
</dbReference>
<dbReference type="CDD" id="cd05466">
    <property type="entry name" value="PBP2_LTTR_substrate"/>
    <property type="match status" value="1"/>
</dbReference>
<dbReference type="Gene3D" id="3.40.190.10">
    <property type="entry name" value="Periplasmic binding protein-like II"/>
    <property type="match status" value="2"/>
</dbReference>
<dbReference type="SUPFAM" id="SSF46785">
    <property type="entry name" value="Winged helix' DNA-binding domain"/>
    <property type="match status" value="1"/>
</dbReference>
<dbReference type="SUPFAM" id="SSF53850">
    <property type="entry name" value="Periplasmic binding protein-like II"/>
    <property type="match status" value="1"/>
</dbReference>
<organism evidence="6 7">
    <name type="scientific">Pseudomonas cichorii</name>
    <dbReference type="NCBI Taxonomy" id="36746"/>
    <lineage>
        <taxon>Bacteria</taxon>
        <taxon>Pseudomonadati</taxon>
        <taxon>Pseudomonadota</taxon>
        <taxon>Gammaproteobacteria</taxon>
        <taxon>Pseudomonadales</taxon>
        <taxon>Pseudomonadaceae</taxon>
        <taxon>Pseudomonas</taxon>
    </lineage>
</organism>
<dbReference type="PANTHER" id="PTHR30126:SF77">
    <property type="entry name" value="TRANSCRIPTIONAL REGULATORY PROTEIN"/>
    <property type="match status" value="1"/>
</dbReference>
<gene>
    <name evidence="6" type="ORF">ALP84_03227</name>
</gene>
<comment type="similarity">
    <text evidence="1">Belongs to the LysR transcriptional regulatory family.</text>
</comment>
<dbReference type="Pfam" id="PF03466">
    <property type="entry name" value="LysR_substrate"/>
    <property type="match status" value="1"/>
</dbReference>
<evidence type="ECO:0000256" key="2">
    <source>
        <dbReference type="ARBA" id="ARBA00023015"/>
    </source>
</evidence>
<evidence type="ECO:0000313" key="6">
    <source>
        <dbReference type="EMBL" id="RMR55688.1"/>
    </source>
</evidence>
<name>A0A3M4VV35_PSECI</name>
<dbReference type="Proteomes" id="UP000278332">
    <property type="component" value="Unassembled WGS sequence"/>
</dbReference>
<dbReference type="InterPro" id="IPR000847">
    <property type="entry name" value="LysR_HTH_N"/>
</dbReference>